<gene>
    <name evidence="1" type="ORF">SHERM_29113</name>
</gene>
<dbReference type="PROSITE" id="PS50890">
    <property type="entry name" value="PUA"/>
    <property type="match status" value="1"/>
</dbReference>
<name>A0A9N7NPN7_STRHE</name>
<keyword evidence="2" id="KW-1185">Reference proteome</keyword>
<dbReference type="OrthoDB" id="8063676at2759"/>
<dbReference type="Proteomes" id="UP001153555">
    <property type="component" value="Unassembled WGS sequence"/>
</dbReference>
<dbReference type="PANTHER" id="PTHR35317:SF28">
    <property type="entry name" value="ZINC FINGER, CCHC-TYPE, RIBONUCLEASE H-LIKE DOMAIN, GAG-PRE-INTEGRASE DOMAIN PROTEIN-RELATED"/>
    <property type="match status" value="1"/>
</dbReference>
<dbReference type="PANTHER" id="PTHR35317">
    <property type="entry name" value="OS04G0629600 PROTEIN"/>
    <property type="match status" value="1"/>
</dbReference>
<sequence>MRALLGAYECWDSVEKGVDESEVAGRKKDQKALTLIHQSLNEKMFEKVVAATTSYQAWEILQASFKGVDKVKKVRLQTLRGEFESLRMKESESISDYISRLLAITNQMKRYGEDVKDDRVVGKILRSLYPKFNNIVVAIEELKDLDTMTADELRKKLTHDEAVEVLVVMAADENEDAEDEDKDNMIMQIIGIIMTRRKTKKKVEVVDVDEVEAQEVEDIGQVKGMTNQTSSVLIVIAMPITPGSVKVT</sequence>
<accession>A0A9N7NPN7</accession>
<dbReference type="AlphaFoldDB" id="A0A9N7NPN7"/>
<proteinExistence type="predicted"/>
<dbReference type="Pfam" id="PF14223">
    <property type="entry name" value="Retrotran_gag_2"/>
    <property type="match status" value="1"/>
</dbReference>
<evidence type="ECO:0000313" key="1">
    <source>
        <dbReference type="EMBL" id="CAA0833857.1"/>
    </source>
</evidence>
<organism evidence="1 2">
    <name type="scientific">Striga hermonthica</name>
    <name type="common">Purple witchweed</name>
    <name type="synonym">Buchnera hermonthica</name>
    <dbReference type="NCBI Taxonomy" id="68872"/>
    <lineage>
        <taxon>Eukaryota</taxon>
        <taxon>Viridiplantae</taxon>
        <taxon>Streptophyta</taxon>
        <taxon>Embryophyta</taxon>
        <taxon>Tracheophyta</taxon>
        <taxon>Spermatophyta</taxon>
        <taxon>Magnoliopsida</taxon>
        <taxon>eudicotyledons</taxon>
        <taxon>Gunneridae</taxon>
        <taxon>Pentapetalae</taxon>
        <taxon>asterids</taxon>
        <taxon>lamiids</taxon>
        <taxon>Lamiales</taxon>
        <taxon>Orobanchaceae</taxon>
        <taxon>Buchnereae</taxon>
        <taxon>Striga</taxon>
    </lineage>
</organism>
<reference evidence="1" key="1">
    <citation type="submission" date="2019-12" db="EMBL/GenBank/DDBJ databases">
        <authorList>
            <person name="Scholes J."/>
        </authorList>
    </citation>
    <scope>NUCLEOTIDE SEQUENCE</scope>
</reference>
<comment type="caution">
    <text evidence="1">The sequence shown here is derived from an EMBL/GenBank/DDBJ whole genome shotgun (WGS) entry which is preliminary data.</text>
</comment>
<protein>
    <submittedName>
        <fullName evidence="1">Uncharacterized protein</fullName>
    </submittedName>
</protein>
<dbReference type="EMBL" id="CACSLK010027842">
    <property type="protein sequence ID" value="CAA0833857.1"/>
    <property type="molecule type" value="Genomic_DNA"/>
</dbReference>
<evidence type="ECO:0000313" key="2">
    <source>
        <dbReference type="Proteomes" id="UP001153555"/>
    </source>
</evidence>